<evidence type="ECO:0000313" key="2">
    <source>
        <dbReference type="Proteomes" id="UP001155077"/>
    </source>
</evidence>
<dbReference type="EMBL" id="JAMSCK010000002">
    <property type="protein sequence ID" value="MCM8568756.1"/>
    <property type="molecule type" value="Genomic_DNA"/>
</dbReference>
<accession>A0ABT0YZ50</accession>
<dbReference type="InterPro" id="IPR027417">
    <property type="entry name" value="P-loop_NTPase"/>
</dbReference>
<keyword evidence="2" id="KW-1185">Reference proteome</keyword>
<evidence type="ECO:0008006" key="3">
    <source>
        <dbReference type="Google" id="ProtNLM"/>
    </source>
</evidence>
<sequence length="432" mass="49985">MPNYILSNFFSELNNLGILYLVLRNYKKLPESTNGSDLDILIHEDHLMKFSDFFLSFIRTYNLELVSTIQDGKCPKFCISKNDWGLQIDLFKGSVNFGNKEIIPANVLFENTRSHEEVNVLDPKISAVLSFLKELLNNKECTEKYKNSLCEQFENESIPAEILQNFPTEFFILLNERLENLTEETCRSLYEIASQNFKRSRFTGLRSKISRLLNHPGFTIAFLGVDGAGKSTVINKITPVINMSFHNAVYYEHMRPNKFPSLAEAMGKSINFEGPVTNPHASKSSGFLGSLMRWGYYLLDYTMGYYLKIWPKKTLKSCVWIFDRYYYDYLVDPKRSRIALPKSLINFGRYLIKSPDLIVCLGTDAEIIYNRKPELSIDEINRQLGILKEFCANNNKAVWIDTGSSIDMSARETLDHILEVMSKRFKTYRFEL</sequence>
<gene>
    <name evidence="1" type="ORF">NE848_05165</name>
</gene>
<dbReference type="RefSeq" id="WP_252111156.1">
    <property type="nucleotide sequence ID" value="NZ_JAMSCK010000002.1"/>
</dbReference>
<organism evidence="1 2">
    <name type="scientific">Gramella jeungdoensis</name>
    <dbReference type="NCBI Taxonomy" id="708091"/>
    <lineage>
        <taxon>Bacteria</taxon>
        <taxon>Pseudomonadati</taxon>
        <taxon>Bacteroidota</taxon>
        <taxon>Flavobacteriia</taxon>
        <taxon>Flavobacteriales</taxon>
        <taxon>Flavobacteriaceae</taxon>
        <taxon>Christiangramia</taxon>
    </lineage>
</organism>
<protein>
    <recommendedName>
        <fullName evidence="3">Thymidylate kinase-like domain-containing protein</fullName>
    </recommendedName>
</protein>
<name>A0ABT0YZ50_9FLAO</name>
<reference evidence="1" key="1">
    <citation type="submission" date="2022-06" db="EMBL/GenBank/DDBJ databases">
        <title>Gramella sediminis sp. nov., isolated from deep-sea sediment of the Indian Ocean.</title>
        <authorList>
            <person name="Yang L."/>
        </authorList>
    </citation>
    <scope>NUCLEOTIDE SEQUENCE</scope>
    <source>
        <strain evidence="1">HMD3159</strain>
    </source>
</reference>
<dbReference type="Proteomes" id="UP001155077">
    <property type="component" value="Unassembled WGS sequence"/>
</dbReference>
<dbReference type="Gene3D" id="3.40.50.300">
    <property type="entry name" value="P-loop containing nucleotide triphosphate hydrolases"/>
    <property type="match status" value="1"/>
</dbReference>
<dbReference type="SUPFAM" id="SSF52540">
    <property type="entry name" value="P-loop containing nucleoside triphosphate hydrolases"/>
    <property type="match status" value="2"/>
</dbReference>
<comment type="caution">
    <text evidence="1">The sequence shown here is derived from an EMBL/GenBank/DDBJ whole genome shotgun (WGS) entry which is preliminary data.</text>
</comment>
<proteinExistence type="predicted"/>
<evidence type="ECO:0000313" key="1">
    <source>
        <dbReference type="EMBL" id="MCM8568756.1"/>
    </source>
</evidence>